<proteinExistence type="predicted"/>
<evidence type="ECO:0000256" key="2">
    <source>
        <dbReference type="ARBA" id="ARBA00022692"/>
    </source>
</evidence>
<dbReference type="InterPro" id="IPR036640">
    <property type="entry name" value="ABC1_TM_sf"/>
</dbReference>
<dbReference type="GO" id="GO:0140359">
    <property type="term" value="F:ABC-type transporter activity"/>
    <property type="evidence" value="ECO:0007669"/>
    <property type="project" value="InterPro"/>
</dbReference>
<dbReference type="InterPro" id="IPR014216">
    <property type="entry name" value="ABC_transptr_CydD"/>
</dbReference>
<feature type="transmembrane region" description="Helical" evidence="7">
    <location>
        <begin position="20"/>
        <end position="41"/>
    </location>
</feature>
<dbReference type="NCBIfam" id="TIGR02857">
    <property type="entry name" value="CydD"/>
    <property type="match status" value="1"/>
</dbReference>
<dbReference type="Pfam" id="PF00005">
    <property type="entry name" value="ABC_tran"/>
    <property type="match status" value="1"/>
</dbReference>
<dbReference type="PANTHER" id="PTHR24221">
    <property type="entry name" value="ATP-BINDING CASSETTE SUB-FAMILY B"/>
    <property type="match status" value="1"/>
</dbReference>
<keyword evidence="5 7" id="KW-1133">Transmembrane helix</keyword>
<evidence type="ECO:0000259" key="8">
    <source>
        <dbReference type="PROSITE" id="PS50893"/>
    </source>
</evidence>
<dbReference type="GO" id="GO:0005524">
    <property type="term" value="F:ATP binding"/>
    <property type="evidence" value="ECO:0007669"/>
    <property type="project" value="UniProtKB-KW"/>
</dbReference>
<dbReference type="EMBL" id="CP007646">
    <property type="protein sequence ID" value="AIR10691.1"/>
    <property type="molecule type" value="Genomic_DNA"/>
</dbReference>
<dbReference type="SUPFAM" id="SSF52540">
    <property type="entry name" value="P-loop containing nucleoside triphosphate hydrolases"/>
    <property type="match status" value="1"/>
</dbReference>
<dbReference type="SUPFAM" id="SSF90123">
    <property type="entry name" value="ABC transporter transmembrane region"/>
    <property type="match status" value="1"/>
</dbReference>
<feature type="transmembrane region" description="Helical" evidence="7">
    <location>
        <begin position="135"/>
        <end position="152"/>
    </location>
</feature>
<dbReference type="EMBL" id="CP123971">
    <property type="protein sequence ID" value="WII27888.1"/>
    <property type="molecule type" value="Genomic_DNA"/>
</dbReference>
<feature type="domain" description="ABC transmembrane type-1" evidence="9">
    <location>
        <begin position="18"/>
        <end position="299"/>
    </location>
</feature>
<feature type="transmembrane region" description="Helical" evidence="7">
    <location>
        <begin position="53"/>
        <end position="70"/>
    </location>
</feature>
<dbReference type="GO" id="GO:0016887">
    <property type="term" value="F:ATP hydrolysis activity"/>
    <property type="evidence" value="ECO:0007669"/>
    <property type="project" value="InterPro"/>
</dbReference>
<dbReference type="RefSeq" id="WP_044004956.1">
    <property type="nucleotide sequence ID" value="NZ_CP007646.1"/>
</dbReference>
<evidence type="ECO:0000256" key="3">
    <source>
        <dbReference type="ARBA" id="ARBA00022741"/>
    </source>
</evidence>
<dbReference type="Proteomes" id="UP000029488">
    <property type="component" value="Chromosome"/>
</dbReference>
<dbReference type="AlphaFoldDB" id="A0A089QI83"/>
<dbReference type="PANTHER" id="PTHR24221:SF614">
    <property type="entry name" value="GLUTATHIONE_L-CYSTEINE TRANSPORT SYSTEM ATP-BINDING_PERMEASE PROTEIN CYDC"/>
    <property type="match status" value="1"/>
</dbReference>
<dbReference type="CDD" id="cd18584">
    <property type="entry name" value="ABC_6TM_AarD_CydD"/>
    <property type="match status" value="1"/>
</dbReference>
<sequence length="574" mass="65350">MFDKGLLTLTDIKKTMRGLVGLYILQAFLIVGQAVSLGLVITHLWNGKPLKEQFIYIIGFIISFAGREGLQWWSNRWLDDYARVEAKKLRKTLLEKVFILGPELVQKQGTGHMVTLTLDGISEVEDYIQLTLSKMISMMIVPIVVLAMAFYLDWVSGVILFFIYPLIVLFMIILGYAAKAKADKQFVSFQRLSNHFIDSLRGIDTLKYFGLSKRYANSIYKTSERFRKTTMSVLRVAILSTFALDFFTTLSIAVVAVFLGLRLINGEITLFPALTVLILSPEYFLPIRAFANDYHATLNGKNSFHSIQEIINSAEVKESKLELHQWQPTDSLKLDNIEFAYDDNAEPVKFNTEFTGYQKVGIIGMSGAGKTTLINLLSGFLPLKNGKFEIQGKETTDLNEDAWRNQIIYIPQSPYIFDNTLRYNIAFYTPDTSDEEIIEAIKAVGLEDLLEELPDKLDTLIGNGQRTLSGGQAQRIALARAFLDKQRKVLIFDEPTAHLDIETELELKERMLPLMKDRLVIFATHRLHWMKDMDKIVVLKDGKIAEEGQYDELLAHQAYFYELLNRAKGGEKNV</sequence>
<dbReference type="InterPro" id="IPR027417">
    <property type="entry name" value="P-loop_NTPase"/>
</dbReference>
<keyword evidence="4 10" id="KW-0067">ATP-binding</keyword>
<dbReference type="PROSITE" id="PS50893">
    <property type="entry name" value="ABC_TRANSPORTER_2"/>
    <property type="match status" value="1"/>
</dbReference>
<dbReference type="PROSITE" id="PS00211">
    <property type="entry name" value="ABC_TRANSPORTER_1"/>
    <property type="match status" value="1"/>
</dbReference>
<evidence type="ECO:0000313" key="10">
    <source>
        <dbReference type="EMBL" id="AIR10691.1"/>
    </source>
</evidence>
<evidence type="ECO:0000313" key="11">
    <source>
        <dbReference type="EMBL" id="WII27888.1"/>
    </source>
</evidence>
<accession>A0A089QI83</accession>
<feature type="transmembrane region" description="Helical" evidence="7">
    <location>
        <begin position="233"/>
        <end position="261"/>
    </location>
</feature>
<evidence type="ECO:0000256" key="4">
    <source>
        <dbReference type="ARBA" id="ARBA00022840"/>
    </source>
</evidence>
<dbReference type="GO" id="GO:0005886">
    <property type="term" value="C:plasma membrane"/>
    <property type="evidence" value="ECO:0007669"/>
    <property type="project" value="UniProtKB-SubCell"/>
</dbReference>
<dbReference type="InterPro" id="IPR011527">
    <property type="entry name" value="ABC1_TM_dom"/>
</dbReference>
<dbReference type="PROSITE" id="PS50929">
    <property type="entry name" value="ABC_TM1F"/>
    <property type="match status" value="1"/>
</dbReference>
<keyword evidence="6 7" id="KW-0472">Membrane</keyword>
<dbReference type="InterPro" id="IPR039421">
    <property type="entry name" value="Type_1_exporter"/>
</dbReference>
<dbReference type="KEGG" id="lsj:LSJ_1017c"/>
<evidence type="ECO:0000313" key="12">
    <source>
        <dbReference type="Proteomes" id="UP000029488"/>
    </source>
</evidence>
<dbReference type="GO" id="GO:0042883">
    <property type="term" value="P:cysteine transport"/>
    <property type="evidence" value="ECO:0007669"/>
    <property type="project" value="InterPro"/>
</dbReference>
<keyword evidence="2 7" id="KW-0812">Transmembrane</keyword>
<organism evidence="10 12">
    <name type="scientific">Ligilactobacillus salivarius</name>
    <dbReference type="NCBI Taxonomy" id="1624"/>
    <lineage>
        <taxon>Bacteria</taxon>
        <taxon>Bacillati</taxon>
        <taxon>Bacillota</taxon>
        <taxon>Bacilli</taxon>
        <taxon>Lactobacillales</taxon>
        <taxon>Lactobacillaceae</taxon>
        <taxon>Ligilactobacillus</taxon>
    </lineage>
</organism>
<dbReference type="Pfam" id="PF00664">
    <property type="entry name" value="ABC_membrane"/>
    <property type="match status" value="1"/>
</dbReference>
<evidence type="ECO:0000259" key="9">
    <source>
        <dbReference type="PROSITE" id="PS50929"/>
    </source>
</evidence>
<dbReference type="InterPro" id="IPR017871">
    <property type="entry name" value="ABC_transporter-like_CS"/>
</dbReference>
<evidence type="ECO:0000256" key="6">
    <source>
        <dbReference type="ARBA" id="ARBA00023136"/>
    </source>
</evidence>
<keyword evidence="3" id="KW-0547">Nucleotide-binding</keyword>
<name>A0A089QI83_9LACO</name>
<evidence type="ECO:0000256" key="7">
    <source>
        <dbReference type="SAM" id="Phobius"/>
    </source>
</evidence>
<comment type="subcellular location">
    <subcellularLocation>
        <location evidence="1">Cell membrane</location>
        <topology evidence="1">Multi-pass membrane protein</topology>
    </subcellularLocation>
</comment>
<dbReference type="SMART" id="SM00382">
    <property type="entry name" value="AAA"/>
    <property type="match status" value="1"/>
</dbReference>
<dbReference type="Gene3D" id="1.20.1560.10">
    <property type="entry name" value="ABC transporter type 1, transmembrane domain"/>
    <property type="match status" value="1"/>
</dbReference>
<protein>
    <submittedName>
        <fullName evidence="11">Thiol reductant ABC exporter subunit CydD</fullName>
    </submittedName>
    <submittedName>
        <fullName evidence="10">Transport ATP-binding protein</fullName>
    </submittedName>
</protein>
<reference evidence="11" key="2">
    <citation type="submission" date="2023-04" db="EMBL/GenBank/DDBJ databases">
        <title>Four porcine-derived lactic acid bacteria strains analyses and their evaluation as potential probiotics based on genomics.</title>
        <authorList>
            <person name="Niu D."/>
        </authorList>
    </citation>
    <scope>NUCLEOTIDE SEQUENCE</scope>
    <source>
        <strain evidence="11">ZSA5</strain>
    </source>
</reference>
<dbReference type="Gene3D" id="3.40.50.300">
    <property type="entry name" value="P-loop containing nucleotide triphosphate hydrolases"/>
    <property type="match status" value="1"/>
</dbReference>
<evidence type="ECO:0000256" key="5">
    <source>
        <dbReference type="ARBA" id="ARBA00022989"/>
    </source>
</evidence>
<dbReference type="Proteomes" id="UP001231316">
    <property type="component" value="Chromosome"/>
</dbReference>
<feature type="transmembrane region" description="Helical" evidence="7">
    <location>
        <begin position="158"/>
        <end position="178"/>
    </location>
</feature>
<dbReference type="InterPro" id="IPR003593">
    <property type="entry name" value="AAA+_ATPase"/>
</dbReference>
<gene>
    <name evidence="10" type="primary">cydD</name>
    <name evidence="10" type="ORF">LSJ_1017c</name>
    <name evidence="11" type="ORF">QFE45_05720</name>
</gene>
<evidence type="ECO:0000256" key="1">
    <source>
        <dbReference type="ARBA" id="ARBA00004651"/>
    </source>
</evidence>
<reference evidence="10 12" key="1">
    <citation type="journal article" date="2014" name="BMC Genomics">
        <title>Unusual genome complexity in Lactobacillus salivarius JCM1046.</title>
        <authorList>
            <person name="Raftis E.J."/>
            <person name="Forde B.M."/>
            <person name="Claesson M.J."/>
            <person name="O'Toole P.W."/>
        </authorList>
    </citation>
    <scope>NUCLEOTIDE SEQUENCE [LARGE SCALE GENOMIC DNA]</scope>
    <source>
        <strain evidence="10 12">JCM1046</strain>
    </source>
</reference>
<dbReference type="GO" id="GO:0034040">
    <property type="term" value="F:ATPase-coupled lipid transmembrane transporter activity"/>
    <property type="evidence" value="ECO:0007669"/>
    <property type="project" value="TreeGrafter"/>
</dbReference>
<dbReference type="InterPro" id="IPR003439">
    <property type="entry name" value="ABC_transporter-like_ATP-bd"/>
</dbReference>
<feature type="domain" description="ABC transporter" evidence="8">
    <location>
        <begin position="332"/>
        <end position="566"/>
    </location>
</feature>